<accession>A0A644WBQ3</accession>
<dbReference type="CDD" id="cd05799">
    <property type="entry name" value="PGM2"/>
    <property type="match status" value="1"/>
</dbReference>
<dbReference type="Gene3D" id="3.40.120.10">
    <property type="entry name" value="Alpha-D-Glucose-1,6-Bisphosphate, subunit A, domain 3"/>
    <property type="match status" value="3"/>
</dbReference>
<dbReference type="GO" id="GO:0006166">
    <property type="term" value="P:purine ribonucleoside salvage"/>
    <property type="evidence" value="ECO:0007669"/>
    <property type="project" value="TreeGrafter"/>
</dbReference>
<reference evidence="11" key="1">
    <citation type="submission" date="2019-08" db="EMBL/GenBank/DDBJ databases">
        <authorList>
            <person name="Kucharzyk K."/>
            <person name="Murdoch R.W."/>
            <person name="Higgins S."/>
            <person name="Loffler F."/>
        </authorList>
    </citation>
    <scope>NUCLEOTIDE SEQUENCE</scope>
</reference>
<dbReference type="InterPro" id="IPR016055">
    <property type="entry name" value="A-D-PHexomutase_a/b/a-I/II/III"/>
</dbReference>
<evidence type="ECO:0000256" key="5">
    <source>
        <dbReference type="ARBA" id="ARBA00022842"/>
    </source>
</evidence>
<dbReference type="AlphaFoldDB" id="A0A644WBQ3"/>
<dbReference type="InterPro" id="IPR036900">
    <property type="entry name" value="A-D-PHexomutase_C_sf"/>
</dbReference>
<dbReference type="GO" id="GO:0004614">
    <property type="term" value="F:phosphoglucomutase activity"/>
    <property type="evidence" value="ECO:0007669"/>
    <property type="project" value="UniProtKB-EC"/>
</dbReference>
<dbReference type="InterPro" id="IPR005845">
    <property type="entry name" value="A-D-PHexomutase_a/b/a-II"/>
</dbReference>
<evidence type="ECO:0000259" key="7">
    <source>
        <dbReference type="Pfam" id="PF00408"/>
    </source>
</evidence>
<dbReference type="SUPFAM" id="SSF53738">
    <property type="entry name" value="Phosphoglucomutase, first 3 domains"/>
    <property type="match status" value="3"/>
</dbReference>
<evidence type="ECO:0000256" key="3">
    <source>
        <dbReference type="ARBA" id="ARBA00022553"/>
    </source>
</evidence>
<feature type="domain" description="Alpha-D-phosphohexomutase alpha/beta/alpha" evidence="10">
    <location>
        <begin position="189"/>
        <end position="315"/>
    </location>
</feature>
<evidence type="ECO:0000259" key="10">
    <source>
        <dbReference type="Pfam" id="PF02880"/>
    </source>
</evidence>
<dbReference type="Pfam" id="PF00408">
    <property type="entry name" value="PGM_PMM_IV"/>
    <property type="match status" value="1"/>
</dbReference>
<organism evidence="11">
    <name type="scientific">bioreactor metagenome</name>
    <dbReference type="NCBI Taxonomy" id="1076179"/>
    <lineage>
        <taxon>unclassified sequences</taxon>
        <taxon>metagenomes</taxon>
        <taxon>ecological metagenomes</taxon>
    </lineage>
</organism>
<keyword evidence="3" id="KW-0597">Phosphoprotein</keyword>
<dbReference type="Gene3D" id="3.30.310.50">
    <property type="entry name" value="Alpha-D-phosphohexomutase, C-terminal domain"/>
    <property type="match status" value="1"/>
</dbReference>
<dbReference type="SUPFAM" id="SSF55957">
    <property type="entry name" value="Phosphoglucomutase, C-terminal domain"/>
    <property type="match status" value="1"/>
</dbReference>
<evidence type="ECO:0000256" key="1">
    <source>
        <dbReference type="ARBA" id="ARBA00001946"/>
    </source>
</evidence>
<keyword evidence="4" id="KW-0479">Metal-binding</keyword>
<comment type="cofactor">
    <cofactor evidence="1">
        <name>Mg(2+)</name>
        <dbReference type="ChEBI" id="CHEBI:18420"/>
    </cofactor>
</comment>
<comment type="similarity">
    <text evidence="2">Belongs to the phosphohexose mutase family.</text>
</comment>
<dbReference type="EMBL" id="VSSQ01000760">
    <property type="protein sequence ID" value="MPM00911.1"/>
    <property type="molecule type" value="Genomic_DNA"/>
</dbReference>
<feature type="domain" description="Alpha-D-phosphohexomutase alpha/beta/alpha" evidence="9">
    <location>
        <begin position="93"/>
        <end position="176"/>
    </location>
</feature>
<evidence type="ECO:0000313" key="11">
    <source>
        <dbReference type="EMBL" id="MPM00911.1"/>
    </source>
</evidence>
<proteinExistence type="inferred from homology"/>
<dbReference type="Pfam" id="PF02878">
    <property type="entry name" value="PGM_PMM_I"/>
    <property type="match status" value="1"/>
</dbReference>
<dbReference type="GO" id="GO:0008973">
    <property type="term" value="F:phosphopentomutase activity"/>
    <property type="evidence" value="ECO:0007669"/>
    <property type="project" value="TreeGrafter"/>
</dbReference>
<dbReference type="InterPro" id="IPR016066">
    <property type="entry name" value="A-D-PHexomutase_CS"/>
</dbReference>
<dbReference type="PANTHER" id="PTHR45745:SF1">
    <property type="entry name" value="PHOSPHOGLUCOMUTASE 2B-RELATED"/>
    <property type="match status" value="1"/>
</dbReference>
<evidence type="ECO:0000259" key="8">
    <source>
        <dbReference type="Pfam" id="PF02878"/>
    </source>
</evidence>
<feature type="domain" description="Alpha-D-phosphohexomutase C-terminal" evidence="7">
    <location>
        <begin position="389"/>
        <end position="423"/>
    </location>
</feature>
<dbReference type="GO" id="GO:0005975">
    <property type="term" value="P:carbohydrate metabolic process"/>
    <property type="evidence" value="ECO:0007669"/>
    <property type="project" value="InterPro"/>
</dbReference>
<name>A0A644WBQ3_9ZZZZ</name>
<evidence type="ECO:0000256" key="4">
    <source>
        <dbReference type="ARBA" id="ARBA00022723"/>
    </source>
</evidence>
<protein>
    <submittedName>
        <fullName evidence="11">Phosphoglucomutase</fullName>
        <ecNumber evidence="11">5.4.2.2</ecNumber>
    </submittedName>
</protein>
<dbReference type="Pfam" id="PF02880">
    <property type="entry name" value="PGM_PMM_III"/>
    <property type="match status" value="1"/>
</dbReference>
<gene>
    <name evidence="11" type="primary">pgcA_10</name>
    <name evidence="11" type="ORF">SDC9_47144</name>
</gene>
<sequence>MAGIVITASHNPKQYNGYKVYWAYGGQAAPEQAAAIYEMIQNVKMFAASECDFEGAVHDERIVLVGKEEDEAYYAATAGLLLNPDLLRKFGGTLPIVYTPLHGSGAVPVKELLERVGLTSVTVVPEQAAPDGTFPTVTAPNPEDPAAFRLAIALAEKVRARVCLATDPDADRLGVAVKTANNEWVTLTGNQIGCILLEHILSTMSAQGKLPDNGVVIKSIVSTRLADAICKAYGVELENVMTGFRFIGEKVDQYQTSGEKTFLFGFEESFGFLAGGLARDKDAVCAAMFAAEACIAYAQRGMTLSDALDEIYETYGYYQESVKSYTLEGKEGMERIADCMRALRANPPKAFAETPVAVLEDYLTSERKLIGGTVECLTLPTSDTLRWLLTDDSWIVIRPSGTEPKLKLYIGARAKTREAVEEVLALLMADVDGRLTKLLSKPVQKKAELNR</sequence>
<evidence type="ECO:0000259" key="9">
    <source>
        <dbReference type="Pfam" id="PF02879"/>
    </source>
</evidence>
<evidence type="ECO:0000256" key="2">
    <source>
        <dbReference type="ARBA" id="ARBA00010231"/>
    </source>
</evidence>
<keyword evidence="5" id="KW-0460">Magnesium</keyword>
<dbReference type="InterPro" id="IPR005844">
    <property type="entry name" value="A-D-PHexomutase_a/b/a-I"/>
</dbReference>
<dbReference type="InterPro" id="IPR005846">
    <property type="entry name" value="A-D-PHexomutase_a/b/a-III"/>
</dbReference>
<dbReference type="Pfam" id="PF02879">
    <property type="entry name" value="PGM_PMM_II"/>
    <property type="match status" value="1"/>
</dbReference>
<dbReference type="EC" id="5.4.2.2" evidence="11"/>
<dbReference type="GO" id="GO:0000287">
    <property type="term" value="F:magnesium ion binding"/>
    <property type="evidence" value="ECO:0007669"/>
    <property type="project" value="InterPro"/>
</dbReference>
<comment type="caution">
    <text evidence="11">The sequence shown here is derived from an EMBL/GenBank/DDBJ whole genome shotgun (WGS) entry which is preliminary data.</text>
</comment>
<dbReference type="PROSITE" id="PS00710">
    <property type="entry name" value="PGM_PMM"/>
    <property type="match status" value="1"/>
</dbReference>
<feature type="domain" description="Alpha-D-phosphohexomutase alpha/beta/alpha" evidence="8">
    <location>
        <begin position="2"/>
        <end position="43"/>
    </location>
</feature>
<dbReference type="InterPro" id="IPR005843">
    <property type="entry name" value="A-D-PHexomutase_C"/>
</dbReference>
<dbReference type="PANTHER" id="PTHR45745">
    <property type="entry name" value="PHOSPHOMANNOMUTASE 45A"/>
    <property type="match status" value="1"/>
</dbReference>
<keyword evidence="6 11" id="KW-0413">Isomerase</keyword>
<evidence type="ECO:0000256" key="6">
    <source>
        <dbReference type="ARBA" id="ARBA00023235"/>
    </source>
</evidence>